<name>A0A6P8IZJ7_ACTTE</name>
<keyword evidence="1" id="KW-0560">Oxidoreductase</keyword>
<dbReference type="PROSITE" id="PS00061">
    <property type="entry name" value="ADH_SHORT"/>
    <property type="match status" value="1"/>
</dbReference>
<organism evidence="3 4">
    <name type="scientific">Actinia tenebrosa</name>
    <name type="common">Australian red waratah sea anemone</name>
    <dbReference type="NCBI Taxonomy" id="6105"/>
    <lineage>
        <taxon>Eukaryota</taxon>
        <taxon>Metazoa</taxon>
        <taxon>Cnidaria</taxon>
        <taxon>Anthozoa</taxon>
        <taxon>Hexacorallia</taxon>
        <taxon>Actiniaria</taxon>
        <taxon>Actiniidae</taxon>
        <taxon>Actinia</taxon>
    </lineage>
</organism>
<protein>
    <submittedName>
        <fullName evidence="4">NADPH-dependent pterin aldehyde reductase-like</fullName>
    </submittedName>
</protein>
<dbReference type="InterPro" id="IPR053241">
    <property type="entry name" value="NADPH_pterin_aldehyde_rdct"/>
</dbReference>
<dbReference type="InParanoid" id="A0A6P8IZJ7"/>
<dbReference type="GO" id="GO:0005829">
    <property type="term" value="C:cytosol"/>
    <property type="evidence" value="ECO:0007669"/>
    <property type="project" value="TreeGrafter"/>
</dbReference>
<reference evidence="4" key="1">
    <citation type="submission" date="2025-08" db="UniProtKB">
        <authorList>
            <consortium name="RefSeq"/>
        </authorList>
    </citation>
    <scope>IDENTIFICATION</scope>
    <source>
        <tissue evidence="4">Tentacle</tissue>
    </source>
</reference>
<evidence type="ECO:0000256" key="1">
    <source>
        <dbReference type="ARBA" id="ARBA00023002"/>
    </source>
</evidence>
<dbReference type="KEGG" id="aten:116306969"/>
<evidence type="ECO:0000313" key="4">
    <source>
        <dbReference type="RefSeq" id="XP_031572966.1"/>
    </source>
</evidence>
<dbReference type="InterPro" id="IPR002347">
    <property type="entry name" value="SDR_fam"/>
</dbReference>
<dbReference type="Gene3D" id="3.40.50.720">
    <property type="entry name" value="NAD(P)-binding Rossmann-like Domain"/>
    <property type="match status" value="1"/>
</dbReference>
<dbReference type="GeneID" id="116306969"/>
<dbReference type="PANTHER" id="PTHR45267">
    <property type="match status" value="1"/>
</dbReference>
<dbReference type="GO" id="GO:0016616">
    <property type="term" value="F:oxidoreductase activity, acting on the CH-OH group of donors, NAD or NADP as acceptor"/>
    <property type="evidence" value="ECO:0007669"/>
    <property type="project" value="TreeGrafter"/>
</dbReference>
<dbReference type="PRINTS" id="PR00080">
    <property type="entry name" value="SDRFAMILY"/>
</dbReference>
<dbReference type="SUPFAM" id="SSF51735">
    <property type="entry name" value="NAD(P)-binding Rossmann-fold domains"/>
    <property type="match status" value="1"/>
</dbReference>
<evidence type="ECO:0000313" key="3">
    <source>
        <dbReference type="Proteomes" id="UP000515163"/>
    </source>
</evidence>
<dbReference type="InterPro" id="IPR036291">
    <property type="entry name" value="NAD(P)-bd_dom_sf"/>
</dbReference>
<dbReference type="OrthoDB" id="47007at2759"/>
<dbReference type="PANTHER" id="PTHR45267:SF2">
    <property type="entry name" value="NADPH-DEPENDENT PTERIN ALDEHYDE REDUCTASE"/>
    <property type="match status" value="1"/>
</dbReference>
<dbReference type="PRINTS" id="PR00081">
    <property type="entry name" value="GDHRDH"/>
</dbReference>
<keyword evidence="3" id="KW-1185">Reference proteome</keyword>
<dbReference type="CDD" id="cd05233">
    <property type="entry name" value="SDR_c"/>
    <property type="match status" value="1"/>
</dbReference>
<dbReference type="InterPro" id="IPR020904">
    <property type="entry name" value="Sc_DH/Rdtase_CS"/>
</dbReference>
<accession>A0A6P8IZJ7</accession>
<comment type="similarity">
    <text evidence="2">Belongs to the short-chain dehydrogenases/reductases (SDR) family.</text>
</comment>
<evidence type="ECO:0000256" key="2">
    <source>
        <dbReference type="RuleBase" id="RU000363"/>
    </source>
</evidence>
<dbReference type="Proteomes" id="UP000515163">
    <property type="component" value="Unplaced"/>
</dbReference>
<gene>
    <name evidence="4" type="primary">LOC116306969</name>
</gene>
<dbReference type="Pfam" id="PF00106">
    <property type="entry name" value="adh_short"/>
    <property type="match status" value="1"/>
</dbReference>
<sequence>MAAVKKGSQKELIVITGVSYGIGYAMTKWFQSNGHQVIGCSRSADKIEQLNKDFCSATKHKQFFVVDITSDPDVRNWAEKVVSTFGSPTFLLNNAGLVNRSASLWEVPVEEFDKVIDVNIKGTTNVLRHFIPAMIESKRGVIVNFTSGWGRSVSPDVAPYCATKWGLEGLSKALAMELPAPLTCVPLNPGIIDTPMLQTTFGPSRASLCQSPEQWAEKACPYILSIDYSHNGKSVTAS</sequence>
<dbReference type="AlphaFoldDB" id="A0A6P8IZJ7"/>
<proteinExistence type="inferred from homology"/>
<dbReference type="RefSeq" id="XP_031572966.1">
    <property type="nucleotide sequence ID" value="XM_031717106.1"/>
</dbReference>